<dbReference type="Gene3D" id="3.40.50.720">
    <property type="entry name" value="NAD(P)-binding Rossmann-like Domain"/>
    <property type="match status" value="1"/>
</dbReference>
<dbReference type="InterPro" id="IPR050129">
    <property type="entry name" value="Zn_alcohol_dh"/>
</dbReference>
<comment type="cofactor">
    <cofactor evidence="4">
        <name>Zn(2+)</name>
        <dbReference type="ChEBI" id="CHEBI:29105"/>
    </cofactor>
</comment>
<evidence type="ECO:0000256" key="1">
    <source>
        <dbReference type="ARBA" id="ARBA00022723"/>
    </source>
</evidence>
<dbReference type="SUPFAM" id="SSF51735">
    <property type="entry name" value="NAD(P)-binding Rossmann-fold domains"/>
    <property type="match status" value="1"/>
</dbReference>
<evidence type="ECO:0000259" key="6">
    <source>
        <dbReference type="Pfam" id="PF08240"/>
    </source>
</evidence>
<reference evidence="7 8" key="1">
    <citation type="submission" date="2017-12" db="EMBL/GenBank/DDBJ databases">
        <title>Anaerobic carbon monoxide metabolism by Pleomorphomonas carboxyditropha sp. nov., a new mesophilic hydrogenogenic carboxidotroph.</title>
        <authorList>
            <person name="Esquivel-Elizondo S."/>
            <person name="Krajmalnik-Brown R."/>
        </authorList>
    </citation>
    <scope>NUCLEOTIDE SEQUENCE [LARGE SCALE GENOMIC DNA]</scope>
    <source>
        <strain evidence="7 8">R5-392</strain>
    </source>
</reference>
<feature type="domain" description="Alcohol dehydrogenase-like C-terminal" evidence="5">
    <location>
        <begin position="171"/>
        <end position="291"/>
    </location>
</feature>
<accession>A0A2N3LTH2</accession>
<dbReference type="Proteomes" id="UP000233491">
    <property type="component" value="Unassembled WGS sequence"/>
</dbReference>
<dbReference type="Pfam" id="PF00107">
    <property type="entry name" value="ADH_zinc_N"/>
    <property type="match status" value="1"/>
</dbReference>
<dbReference type="InterPro" id="IPR036291">
    <property type="entry name" value="NAD(P)-bd_dom_sf"/>
</dbReference>
<organism evidence="7 8">
    <name type="scientific">Pleomorphomonas diazotrophica</name>
    <dbReference type="NCBI Taxonomy" id="1166257"/>
    <lineage>
        <taxon>Bacteria</taxon>
        <taxon>Pseudomonadati</taxon>
        <taxon>Pseudomonadota</taxon>
        <taxon>Alphaproteobacteria</taxon>
        <taxon>Hyphomicrobiales</taxon>
        <taxon>Pleomorphomonadaceae</taxon>
        <taxon>Pleomorphomonas</taxon>
    </lineage>
</organism>
<sequence>MRAAVLHGNADLRVEEVADPEIGEGELLVRVAYSGVCGSDVPRLIHNGAHFYPLVLGHEFSGTVVEVGTGIEHNLIGKKVACAPLVPIFEHPQSQRGNFALGKGYSFIGSRQSGGFAEYVVMPRLNAVLLDDSIDLLAGAFMEPLTVGLHAINIMDFRPGRTTAVVGMGTIGILLMQSAKLLGAGPICAFDVDPTKLELARTYGADTVVDSRDEAAVSAAIEAGGYEIVFETAGVPAAEILALKIAAGKGRVMYVGTPHVPLTLQPAEFEEINRKELTIQGSWMNYSAPFPGWEWTFGAEALGNNRIRLDGLIDRVLPLSQAGAVPELLLSKSVRGKIMLDATR</sequence>
<dbReference type="InterPro" id="IPR002328">
    <property type="entry name" value="ADH_Zn_CS"/>
</dbReference>
<gene>
    <name evidence="7" type="ORF">CXZ10_19080</name>
</gene>
<dbReference type="GO" id="GO:0016491">
    <property type="term" value="F:oxidoreductase activity"/>
    <property type="evidence" value="ECO:0007669"/>
    <property type="project" value="UniProtKB-KW"/>
</dbReference>
<keyword evidence="1 4" id="KW-0479">Metal-binding</keyword>
<dbReference type="AlphaFoldDB" id="A0A2N3LTH2"/>
<proteinExistence type="inferred from homology"/>
<dbReference type="CDD" id="cd08236">
    <property type="entry name" value="sugar_DH"/>
    <property type="match status" value="1"/>
</dbReference>
<name>A0A2N3LTH2_9HYPH</name>
<dbReference type="PANTHER" id="PTHR43401">
    <property type="entry name" value="L-THREONINE 3-DEHYDROGENASE"/>
    <property type="match status" value="1"/>
</dbReference>
<evidence type="ECO:0000256" key="3">
    <source>
        <dbReference type="ARBA" id="ARBA00023002"/>
    </source>
</evidence>
<keyword evidence="2 4" id="KW-0862">Zinc</keyword>
<dbReference type="PROSITE" id="PS00059">
    <property type="entry name" value="ADH_ZINC"/>
    <property type="match status" value="1"/>
</dbReference>
<dbReference type="InterPro" id="IPR013149">
    <property type="entry name" value="ADH-like_C"/>
</dbReference>
<evidence type="ECO:0000256" key="2">
    <source>
        <dbReference type="ARBA" id="ARBA00022833"/>
    </source>
</evidence>
<dbReference type="Pfam" id="PF08240">
    <property type="entry name" value="ADH_N"/>
    <property type="match status" value="1"/>
</dbReference>
<keyword evidence="8" id="KW-1185">Reference proteome</keyword>
<dbReference type="InterPro" id="IPR011032">
    <property type="entry name" value="GroES-like_sf"/>
</dbReference>
<dbReference type="PANTHER" id="PTHR43401:SF2">
    <property type="entry name" value="L-THREONINE 3-DEHYDROGENASE"/>
    <property type="match status" value="1"/>
</dbReference>
<feature type="domain" description="Alcohol dehydrogenase-like N-terminal" evidence="6">
    <location>
        <begin position="23"/>
        <end position="130"/>
    </location>
</feature>
<dbReference type="Gene3D" id="3.90.180.10">
    <property type="entry name" value="Medium-chain alcohol dehydrogenases, catalytic domain"/>
    <property type="match status" value="1"/>
</dbReference>
<keyword evidence="3" id="KW-0560">Oxidoreductase</keyword>
<evidence type="ECO:0000256" key="4">
    <source>
        <dbReference type="RuleBase" id="RU361277"/>
    </source>
</evidence>
<dbReference type="InterPro" id="IPR013154">
    <property type="entry name" value="ADH-like_N"/>
</dbReference>
<protein>
    <submittedName>
        <fullName evidence="7">Galactitol-1-phosphate 5-dehydrogenase</fullName>
    </submittedName>
</protein>
<evidence type="ECO:0000313" key="8">
    <source>
        <dbReference type="Proteomes" id="UP000233491"/>
    </source>
</evidence>
<dbReference type="SUPFAM" id="SSF50129">
    <property type="entry name" value="GroES-like"/>
    <property type="match status" value="1"/>
</dbReference>
<dbReference type="RefSeq" id="WP_101290947.1">
    <property type="nucleotide sequence ID" value="NZ_FOUQ01000006.1"/>
</dbReference>
<comment type="similarity">
    <text evidence="4">Belongs to the zinc-containing alcohol dehydrogenase family.</text>
</comment>
<dbReference type="EMBL" id="PJNW01000016">
    <property type="protein sequence ID" value="PKR87824.1"/>
    <property type="molecule type" value="Genomic_DNA"/>
</dbReference>
<evidence type="ECO:0000313" key="7">
    <source>
        <dbReference type="EMBL" id="PKR87824.1"/>
    </source>
</evidence>
<evidence type="ECO:0000259" key="5">
    <source>
        <dbReference type="Pfam" id="PF00107"/>
    </source>
</evidence>
<dbReference type="OrthoDB" id="9777681at2"/>
<comment type="caution">
    <text evidence="7">The sequence shown here is derived from an EMBL/GenBank/DDBJ whole genome shotgun (WGS) entry which is preliminary data.</text>
</comment>
<dbReference type="GO" id="GO:0008270">
    <property type="term" value="F:zinc ion binding"/>
    <property type="evidence" value="ECO:0007669"/>
    <property type="project" value="InterPro"/>
</dbReference>